<reference evidence="3" key="1">
    <citation type="submission" date="2023-07" db="EMBL/GenBank/DDBJ databases">
        <authorList>
            <consortium name="CYATHOMIX"/>
        </authorList>
    </citation>
    <scope>NUCLEOTIDE SEQUENCE</scope>
    <source>
        <strain evidence="3">N/A</strain>
    </source>
</reference>
<keyword evidence="1" id="KW-0812">Transmembrane</keyword>
<comment type="caution">
    <text evidence="3">The sequence shown here is derived from an EMBL/GenBank/DDBJ whole genome shotgun (WGS) entry which is preliminary data.</text>
</comment>
<sequence>MREGVVDIRERNTSYELCFSSECKTFLGSNGIRTYKLPPSPTQSHTKVAIKYVEDETPTDYALMCSNPDFCAVSRSLLSTSLLGNPNCWPVGAVITVAMIFYVISMLILISLWGMLSLIRITRKSPASVQNVYSINVPRENVQLHSLNPTLFSGGLVITLCIAVLAGMNAVDACQHGFTRYSTNIVCSQNNCNLELSRELLFNRIQNEHCIEVHHQNRTVGLLKIKLRAASLTCSKESITYTRSTVHRVYSAVRCSQAGSCYGNVCDTISRNDTVPELSQARDFPGYIGCQYTCGGMSCGCLLPSPSCTFYKVAHTPVSGTVHEIIRCSEWTPSLHIEVESSLSQVIRKEGIVLTPYITAKLREFNITATSVQNSHLPVLNRRFALSSDTSLILPDDFRLPVECATRNEAMNNFKNCVNKIICDCNTGWTKHHCHYPDYSLRTVEDDSSNRLPLLAPFIEIHSNGSALSALVKDIETIVTVQSNILLDSAEFVYEEKCDNRMSNIVGCYSCLPGANINVTCLSKDPTEITISCDEISFSVQCGPTKPSTMMLLHLDSAVVQRKCHTSCGDRKWDLPLNGTLFYHHPRHDSVFKFNEEDQKSMSCTTGKPFWPLELLHLQQQASPIYLGQ</sequence>
<feature type="transmembrane region" description="Helical" evidence="1">
    <location>
        <begin position="91"/>
        <end position="116"/>
    </location>
</feature>
<keyword evidence="1" id="KW-1133">Transmembrane helix</keyword>
<evidence type="ECO:0000259" key="2">
    <source>
        <dbReference type="PROSITE" id="PS01186"/>
    </source>
</evidence>
<dbReference type="Pfam" id="PF19019">
    <property type="entry name" value="Phlebo_G2_C"/>
    <property type="match status" value="1"/>
</dbReference>
<dbReference type="InterPro" id="IPR000742">
    <property type="entry name" value="EGF"/>
</dbReference>
<dbReference type="Proteomes" id="UP001176961">
    <property type="component" value="Unassembled WGS sequence"/>
</dbReference>
<keyword evidence="1" id="KW-0472">Membrane</keyword>
<name>A0AA36HFI3_CYLNA</name>
<proteinExistence type="predicted"/>
<dbReference type="Pfam" id="PF07245">
    <property type="entry name" value="Phlebovirus_G2"/>
    <property type="match status" value="1"/>
</dbReference>
<dbReference type="AlphaFoldDB" id="A0AA36HFI3"/>
<feature type="transmembrane region" description="Helical" evidence="1">
    <location>
        <begin position="151"/>
        <end position="171"/>
    </location>
</feature>
<gene>
    <name evidence="3" type="ORF">CYNAS_LOCUS21641</name>
</gene>
<dbReference type="Gene3D" id="2.60.40.3770">
    <property type="match status" value="1"/>
</dbReference>
<accession>A0AA36HFI3</accession>
<keyword evidence="4" id="KW-1185">Reference proteome</keyword>
<evidence type="ECO:0000256" key="1">
    <source>
        <dbReference type="SAM" id="Phobius"/>
    </source>
</evidence>
<evidence type="ECO:0000313" key="3">
    <source>
        <dbReference type="EMBL" id="CAJ0609658.1"/>
    </source>
</evidence>
<dbReference type="EMBL" id="CATQJL010000326">
    <property type="protein sequence ID" value="CAJ0609658.1"/>
    <property type="molecule type" value="Genomic_DNA"/>
</dbReference>
<feature type="domain" description="EGF-like" evidence="2">
    <location>
        <begin position="423"/>
        <end position="434"/>
    </location>
</feature>
<dbReference type="PROSITE" id="PS01186">
    <property type="entry name" value="EGF_2"/>
    <property type="match status" value="1"/>
</dbReference>
<dbReference type="InterPro" id="IPR043603">
    <property type="entry name" value="Phlebo_G2_C"/>
</dbReference>
<evidence type="ECO:0000313" key="4">
    <source>
        <dbReference type="Proteomes" id="UP001176961"/>
    </source>
</evidence>
<protein>
    <recommendedName>
        <fullName evidence="2">EGF-like domain-containing protein</fullName>
    </recommendedName>
</protein>
<organism evidence="3 4">
    <name type="scientific">Cylicocyclus nassatus</name>
    <name type="common">Nematode worm</name>
    <dbReference type="NCBI Taxonomy" id="53992"/>
    <lineage>
        <taxon>Eukaryota</taxon>
        <taxon>Metazoa</taxon>
        <taxon>Ecdysozoa</taxon>
        <taxon>Nematoda</taxon>
        <taxon>Chromadorea</taxon>
        <taxon>Rhabditida</taxon>
        <taxon>Rhabditina</taxon>
        <taxon>Rhabditomorpha</taxon>
        <taxon>Strongyloidea</taxon>
        <taxon>Strongylidae</taxon>
        <taxon>Cylicocyclus</taxon>
    </lineage>
</organism>
<dbReference type="InterPro" id="IPR009878">
    <property type="entry name" value="Phlebovirus_G2_fusion"/>
</dbReference>